<feature type="transmembrane region" description="Helical" evidence="9">
    <location>
        <begin position="194"/>
        <end position="217"/>
    </location>
</feature>
<protein>
    <submittedName>
        <fullName evidence="10">Branched-chain amino acid ABC transporter permease</fullName>
    </submittedName>
</protein>
<dbReference type="GO" id="GO:0022857">
    <property type="term" value="F:transmembrane transporter activity"/>
    <property type="evidence" value="ECO:0007669"/>
    <property type="project" value="InterPro"/>
</dbReference>
<gene>
    <name evidence="10" type="ORF">ENQ77_02795</name>
</gene>
<feature type="transmembrane region" description="Helical" evidence="9">
    <location>
        <begin position="39"/>
        <end position="57"/>
    </location>
</feature>
<reference evidence="10" key="1">
    <citation type="journal article" date="2020" name="mSystems">
        <title>Genome- and Community-Level Interaction Insights into Carbon Utilization and Element Cycling Functions of Hydrothermarchaeota in Hydrothermal Sediment.</title>
        <authorList>
            <person name="Zhou Z."/>
            <person name="Liu Y."/>
            <person name="Xu W."/>
            <person name="Pan J."/>
            <person name="Luo Z.H."/>
            <person name="Li M."/>
        </authorList>
    </citation>
    <scope>NUCLEOTIDE SEQUENCE [LARGE SCALE GENOMIC DNA]</scope>
    <source>
        <strain evidence="10">SpSt-34</strain>
    </source>
</reference>
<evidence type="ECO:0000256" key="6">
    <source>
        <dbReference type="ARBA" id="ARBA00022989"/>
    </source>
</evidence>
<evidence type="ECO:0000256" key="7">
    <source>
        <dbReference type="ARBA" id="ARBA00023136"/>
    </source>
</evidence>
<accession>A0A7C2K4E5</accession>
<evidence type="ECO:0000256" key="4">
    <source>
        <dbReference type="ARBA" id="ARBA00022692"/>
    </source>
</evidence>
<dbReference type="AlphaFoldDB" id="A0A7C2K4E5"/>
<proteinExistence type="inferred from homology"/>
<keyword evidence="7 9" id="KW-0472">Membrane</keyword>
<dbReference type="EMBL" id="DSOL01000080">
    <property type="protein sequence ID" value="HEN27589.1"/>
    <property type="molecule type" value="Genomic_DNA"/>
</dbReference>
<dbReference type="PANTHER" id="PTHR11795">
    <property type="entry name" value="BRANCHED-CHAIN AMINO ACID TRANSPORT SYSTEM PERMEASE PROTEIN LIVH"/>
    <property type="match status" value="1"/>
</dbReference>
<organism evidence="10">
    <name type="scientific">candidate division WOR-3 bacterium</name>
    <dbReference type="NCBI Taxonomy" id="2052148"/>
    <lineage>
        <taxon>Bacteria</taxon>
        <taxon>Bacteria division WOR-3</taxon>
    </lineage>
</organism>
<evidence type="ECO:0000256" key="2">
    <source>
        <dbReference type="ARBA" id="ARBA00022448"/>
    </source>
</evidence>
<keyword evidence="5" id="KW-0029">Amino-acid transport</keyword>
<keyword evidence="2" id="KW-0813">Transport</keyword>
<sequence>MRETLLLDILITGFLQGGIYSLIAMGLSLQYGVARVFNVSHGEFIMLTAFLTWIFFTKFGIDPLLCLAIFVPGGFIIGTWLYKLIFRELKKKTPIPALYEGNCLLASFGLVYVFQNAALGIWGGEIKGYSYLSFSFKIGNIAIIANRLLTLIIAIVISTLFYLFLSYTRTGKAIRASAENPEAASLVGVNVDRMLTLCFSLGIAMAVIGGILVSMCYPISATMGLEYTVIAIIVVVLGGLGSISGSFIGGLILGFIGSLVSFWEPSLALVAYYFVFMVLLLIRPTGILRR</sequence>
<name>A0A7C2K4E5_UNCW3</name>
<dbReference type="Pfam" id="PF02653">
    <property type="entry name" value="BPD_transp_2"/>
    <property type="match status" value="1"/>
</dbReference>
<feature type="transmembrane region" description="Helical" evidence="9">
    <location>
        <begin position="144"/>
        <end position="165"/>
    </location>
</feature>
<dbReference type="InterPro" id="IPR001851">
    <property type="entry name" value="ABC_transp_permease"/>
</dbReference>
<feature type="transmembrane region" description="Helical" evidence="9">
    <location>
        <begin position="262"/>
        <end position="282"/>
    </location>
</feature>
<dbReference type="CDD" id="cd06582">
    <property type="entry name" value="TM_PBP1_LivH_like"/>
    <property type="match status" value="1"/>
</dbReference>
<keyword evidence="6 9" id="KW-1133">Transmembrane helix</keyword>
<evidence type="ECO:0000256" key="3">
    <source>
        <dbReference type="ARBA" id="ARBA00022475"/>
    </source>
</evidence>
<evidence type="ECO:0000313" key="10">
    <source>
        <dbReference type="EMBL" id="HEN27589.1"/>
    </source>
</evidence>
<dbReference type="PANTHER" id="PTHR11795:SF445">
    <property type="entry name" value="AMINO ACID ABC TRANSPORTER PERMEASE PROTEIN"/>
    <property type="match status" value="1"/>
</dbReference>
<keyword evidence="4 9" id="KW-0812">Transmembrane</keyword>
<feature type="transmembrane region" description="Helical" evidence="9">
    <location>
        <begin position="105"/>
        <end position="123"/>
    </location>
</feature>
<evidence type="ECO:0000256" key="9">
    <source>
        <dbReference type="SAM" id="Phobius"/>
    </source>
</evidence>
<feature type="transmembrane region" description="Helical" evidence="9">
    <location>
        <begin position="5"/>
        <end position="27"/>
    </location>
</feature>
<comment type="subcellular location">
    <subcellularLocation>
        <location evidence="1">Cell membrane</location>
        <topology evidence="1">Multi-pass membrane protein</topology>
    </subcellularLocation>
</comment>
<keyword evidence="3" id="KW-1003">Cell membrane</keyword>
<feature type="transmembrane region" description="Helical" evidence="9">
    <location>
        <begin position="64"/>
        <end position="85"/>
    </location>
</feature>
<dbReference type="GO" id="GO:0005886">
    <property type="term" value="C:plasma membrane"/>
    <property type="evidence" value="ECO:0007669"/>
    <property type="project" value="UniProtKB-SubCell"/>
</dbReference>
<evidence type="ECO:0000256" key="5">
    <source>
        <dbReference type="ARBA" id="ARBA00022970"/>
    </source>
</evidence>
<dbReference type="InterPro" id="IPR052157">
    <property type="entry name" value="BCAA_transport_permease"/>
</dbReference>
<comment type="similarity">
    <text evidence="8">Belongs to the binding-protein-dependent transport system permease family. LivHM subfamily.</text>
</comment>
<evidence type="ECO:0000256" key="8">
    <source>
        <dbReference type="ARBA" id="ARBA00037998"/>
    </source>
</evidence>
<comment type="caution">
    <text evidence="10">The sequence shown here is derived from an EMBL/GenBank/DDBJ whole genome shotgun (WGS) entry which is preliminary data.</text>
</comment>
<evidence type="ECO:0000256" key="1">
    <source>
        <dbReference type="ARBA" id="ARBA00004651"/>
    </source>
</evidence>
<dbReference type="GO" id="GO:0006865">
    <property type="term" value="P:amino acid transport"/>
    <property type="evidence" value="ECO:0007669"/>
    <property type="project" value="UniProtKB-KW"/>
</dbReference>
<feature type="transmembrane region" description="Helical" evidence="9">
    <location>
        <begin position="229"/>
        <end position="256"/>
    </location>
</feature>